<feature type="signal peptide" evidence="1">
    <location>
        <begin position="1"/>
        <end position="26"/>
    </location>
</feature>
<accession>A0A3A4NAF9</accession>
<dbReference type="Proteomes" id="UP000265882">
    <property type="component" value="Unassembled WGS sequence"/>
</dbReference>
<feature type="chain" id="PRO_5017432505" description="Transporter" evidence="1">
    <location>
        <begin position="27"/>
        <end position="258"/>
    </location>
</feature>
<sequence>MSRRNSYPCWLALLTIFLSFGSVAFAESEPAPVRDDPAEARSSEEAAEWDIEIGACAALLTEYVWRGQVLVDDAVFQPAANVTVENFTAALWGNYALNDGEWTELDYILDYSAGLGALSRSLAKMTLSLGYIYYDFPNLTAGDDSQEIYATIGMDAFLSPYASVYWDFDQGDGTYYEVGVSHSVPVDEASLNVGGSFGYNDGQWDFDSSLTALLLKASLAVPIGSKVVFEPGVFYSLALDSQYEDEFYGGLSFSFLVW</sequence>
<dbReference type="EMBL" id="QZKU01000136">
    <property type="protein sequence ID" value="RJP15296.1"/>
    <property type="molecule type" value="Genomic_DNA"/>
</dbReference>
<dbReference type="AlphaFoldDB" id="A0A3A4NAF9"/>
<keyword evidence="1" id="KW-0732">Signal</keyword>
<protein>
    <recommendedName>
        <fullName evidence="4">Transporter</fullName>
    </recommendedName>
</protein>
<evidence type="ECO:0000313" key="3">
    <source>
        <dbReference type="Proteomes" id="UP000265882"/>
    </source>
</evidence>
<evidence type="ECO:0000313" key="2">
    <source>
        <dbReference type="EMBL" id="RJP15296.1"/>
    </source>
</evidence>
<proteinExistence type="predicted"/>
<evidence type="ECO:0008006" key="4">
    <source>
        <dbReference type="Google" id="ProtNLM"/>
    </source>
</evidence>
<name>A0A3A4NAF9_ABYX5</name>
<comment type="caution">
    <text evidence="2">The sequence shown here is derived from an EMBL/GenBank/DDBJ whole genome shotgun (WGS) entry which is preliminary data.</text>
</comment>
<gene>
    <name evidence="2" type="ORF">C4520_20390</name>
</gene>
<reference evidence="2 3" key="1">
    <citation type="journal article" date="2017" name="ISME J.">
        <title>Energy and carbon metabolisms in a deep terrestrial subsurface fluid microbial community.</title>
        <authorList>
            <person name="Momper L."/>
            <person name="Jungbluth S.P."/>
            <person name="Lee M.D."/>
            <person name="Amend J.P."/>
        </authorList>
    </citation>
    <scope>NUCLEOTIDE SEQUENCE [LARGE SCALE GENOMIC DNA]</scope>
    <source>
        <strain evidence="2">SURF_5</strain>
    </source>
</reference>
<organism evidence="2 3">
    <name type="scientific">Abyssobacteria bacterium (strain SURF_5)</name>
    <dbReference type="NCBI Taxonomy" id="2093360"/>
    <lineage>
        <taxon>Bacteria</taxon>
        <taxon>Pseudomonadati</taxon>
        <taxon>Candidatus Hydrogenedentota</taxon>
        <taxon>Candidatus Abyssobacteria</taxon>
    </lineage>
</organism>
<evidence type="ECO:0000256" key="1">
    <source>
        <dbReference type="SAM" id="SignalP"/>
    </source>
</evidence>